<dbReference type="InterPro" id="IPR056884">
    <property type="entry name" value="NPHP3-like_N"/>
</dbReference>
<evidence type="ECO:0000313" key="5">
    <source>
        <dbReference type="Proteomes" id="UP000266152"/>
    </source>
</evidence>
<dbReference type="PANTHER" id="PTHR10039">
    <property type="entry name" value="AMELOGENIN"/>
    <property type="match status" value="1"/>
</dbReference>
<dbReference type="InterPro" id="IPR027417">
    <property type="entry name" value="P-loop_NTPase"/>
</dbReference>
<evidence type="ECO:0000259" key="3">
    <source>
        <dbReference type="Pfam" id="PF25053"/>
    </source>
</evidence>
<organism evidence="4 5">
    <name type="scientific">Fusarium sporotrichioides</name>
    <dbReference type="NCBI Taxonomy" id="5514"/>
    <lineage>
        <taxon>Eukaryota</taxon>
        <taxon>Fungi</taxon>
        <taxon>Dikarya</taxon>
        <taxon>Ascomycota</taxon>
        <taxon>Pezizomycotina</taxon>
        <taxon>Sordariomycetes</taxon>
        <taxon>Hypocreomycetidae</taxon>
        <taxon>Hypocreales</taxon>
        <taxon>Nectriaceae</taxon>
        <taxon>Fusarium</taxon>
    </lineage>
</organism>
<name>A0A395RVW3_FUSSP</name>
<dbReference type="InterPro" id="IPR056693">
    <property type="entry name" value="DUF7791"/>
</dbReference>
<dbReference type="PANTHER" id="PTHR10039:SF5">
    <property type="entry name" value="NACHT DOMAIN-CONTAINING PROTEIN"/>
    <property type="match status" value="1"/>
</dbReference>
<keyword evidence="5" id="KW-1185">Reference proteome</keyword>
<evidence type="ECO:0000256" key="1">
    <source>
        <dbReference type="ARBA" id="ARBA00022737"/>
    </source>
</evidence>
<proteinExistence type="predicted"/>
<dbReference type="EMBL" id="PXOF01000118">
    <property type="protein sequence ID" value="RGP64290.1"/>
    <property type="molecule type" value="Genomic_DNA"/>
</dbReference>
<protein>
    <submittedName>
        <fullName evidence="4">Uncharacterized protein</fullName>
    </submittedName>
</protein>
<dbReference type="Gene3D" id="3.40.50.300">
    <property type="entry name" value="P-loop containing nucleotide triphosphate hydrolases"/>
    <property type="match status" value="1"/>
</dbReference>
<gene>
    <name evidence="4" type="ORF">FSPOR_8110</name>
</gene>
<dbReference type="Proteomes" id="UP000266152">
    <property type="component" value="Unassembled WGS sequence"/>
</dbReference>
<keyword evidence="1" id="KW-0677">Repeat</keyword>
<accession>A0A395RVW3</accession>
<sequence>MAMIQAADQVKVFCKAATTPEEKCLIDVGEKCISTATKLSVEVEKITELHKKGKGNVIAAVHGAFESWRKKNKMNDLDNNLRRYTETMQTLLITRVCDQNEARHLKQGQDFNNLDQGLKAFISRIAEGHNKIGHLLRDEAKTTREHITNEATRAVDSVNAYITTQAENRERREATSTQRQRFLRSFRFKEMNERMNAITDPEDACFDRILESFEKTADVKIQSSSVSIESKMSSEDSLEEIDRLWHSFADWLQSDGYLFWIQGKPGSGKSTLVKYVASKKVTQTLLNQWNPRTRILSHFFWKLGTYLQNDIKGLYCSLLHQLLEGRDELTSSTLDALPTSNSKESYHDWSVPELHGILLKVLELATDKEHLCIFIDGLDEFVGEGGQEVIMQILSDFKRFRKVKVCVTSRPEPWLKEELDTVPNLKLHDLTAPDMRKWIQGKLQQFERKGTFGPEFSSLLVDMLLHKAGGVFLWICLATQSIIREKLEDLYYNMWKRLGDDEPLYRKSAAAYMHFMVGFRSMKEDRDIEYCPGFGASSRLTVIKMASASRPDVRRILTTATEDVDYETLNALCETTENDILTNCAGLLEVYPAAKFFHIHDPVSRMTGRIEFVHRTAYDFLLGTEAGQKILSYSDMSDCEMEVLIFYGVLCWMRVLHDAFSVRRESIMVTQGLPRLLTLQGSENDAQKVKDLRTTIRSFHVDGILAPGYKLWPPTPFASTTVRLRAIFELEVKDVDSNMATSVLQGIPWHEIRWHERSDIPVSGLRTLLSKGADPTAVVSYVAVYPHSIVQHGKRTTALWDFLHHTQWVMWKNGSQKRMTPTHVVQIAADMLWNCPSVDQHGLLLRDGNIDTLRDPRHFYYSLNIYKKAGSFFDEIPSILSANVAYLLDLMLWFLPQQDEARLKNQVSFIRSKIEDPMISLRLLAITQDDHSLKCFQVVDQHPFQNLVDIIDARERNLQYSGDFAQWYDQAISLTEEKSVVMETDPRYVRRALAGGDLLGTYEFRADGLEYSEELHREVRDIHNSYARFEQLF</sequence>
<dbReference type="SUPFAM" id="SSF52540">
    <property type="entry name" value="P-loop containing nucleoside triphosphate hydrolases"/>
    <property type="match status" value="1"/>
</dbReference>
<evidence type="ECO:0000313" key="4">
    <source>
        <dbReference type="EMBL" id="RGP64290.1"/>
    </source>
</evidence>
<dbReference type="AlphaFoldDB" id="A0A395RVW3"/>
<reference evidence="4 5" key="1">
    <citation type="journal article" date="2018" name="PLoS Pathog.">
        <title>Evolution of structural diversity of trichothecenes, a family of toxins produced by plant pathogenic and entomopathogenic fungi.</title>
        <authorList>
            <person name="Proctor R.H."/>
            <person name="McCormick S.P."/>
            <person name="Kim H.S."/>
            <person name="Cardoza R.E."/>
            <person name="Stanley A.M."/>
            <person name="Lindo L."/>
            <person name="Kelly A."/>
            <person name="Brown D.W."/>
            <person name="Lee T."/>
            <person name="Vaughan M.M."/>
            <person name="Alexander N.J."/>
            <person name="Busman M."/>
            <person name="Gutierrez S."/>
        </authorList>
    </citation>
    <scope>NUCLEOTIDE SEQUENCE [LARGE SCALE GENOMIC DNA]</scope>
    <source>
        <strain evidence="4 5">NRRL 3299</strain>
    </source>
</reference>
<dbReference type="Pfam" id="PF25053">
    <property type="entry name" value="DUF7791"/>
    <property type="match status" value="1"/>
</dbReference>
<dbReference type="Pfam" id="PF24883">
    <property type="entry name" value="NPHP3_N"/>
    <property type="match status" value="1"/>
</dbReference>
<evidence type="ECO:0000259" key="2">
    <source>
        <dbReference type="Pfam" id="PF24883"/>
    </source>
</evidence>
<comment type="caution">
    <text evidence="4">The sequence shown here is derived from an EMBL/GenBank/DDBJ whole genome shotgun (WGS) entry which is preliminary data.</text>
</comment>
<feature type="domain" description="DUF7791" evidence="3">
    <location>
        <begin position="502"/>
        <end position="636"/>
    </location>
</feature>
<feature type="domain" description="Nephrocystin 3-like N-terminal" evidence="2">
    <location>
        <begin position="247"/>
        <end position="410"/>
    </location>
</feature>
<dbReference type="STRING" id="5514.A0A395RVW3"/>